<sequence>MEGDHDGIKEHLRLQFQALQEQQERRLQRRLVKKRKDTDSVTACSSTETLQNQEELSLSGLGTDQNNDLDLRVLQNENELLQNQLREVKDENGRLHKLLNEKDFEIQFLRKKREEERLALAGTAGLAGDAAATKIVELSKKNRALTVEVERERAKTKQVNNRVKELETELQAAPQMKTNTSNKPRTTEETHEVNPLVRSLQDKLSAAQFKMTEYRNQIQAVKQDLKVAQKVCAADTGEDVNIQQLLSNPSSWRGRAQQILALQNKVRDLEQQLGQRKQPDTLTLEEEMLGLKGQQGVLERNFSHIRSMEKERKETLERITEDYEVLLRDQEDTKKKLEASRARNRVLSMEVKTLKHQISTLVEKGKHDDELVDALLKQQAQLQEVLSRLSQQDKQQAESQQSLGKQLHSEAQRHGSLVQQLQQMVSERETKVMELEQEIQTLALKKREDVSSEPKAAVSLRGESVCRSRSARSFSTLGHKLVESAASVPVGGSVEVRESQPLSYYPDFSARIKSLLAQCTEYKALSQAAGVERDRLLELAKVQQNREGGLKQRCEEVELKLREERRRAVVLEQQLEKTKLDQGRTASSQHKLPSRGRGGLSSSIIGLPDRQENVSPKSAANLSQEAQVNELTIQLATQMEEMEALRATLKATLQAKAEDLQLYNDMMSQVKQVFLHALRQHKQDASHEG</sequence>
<evidence type="ECO:0000313" key="4">
    <source>
        <dbReference type="RefSeq" id="XP_031419049.1"/>
    </source>
</evidence>
<keyword evidence="1" id="KW-0175">Coiled coil</keyword>
<reference evidence="4" key="1">
    <citation type="submission" date="2025-08" db="UniProtKB">
        <authorList>
            <consortium name="RefSeq"/>
        </authorList>
    </citation>
    <scope>IDENTIFICATION</scope>
</reference>
<feature type="coiled-coil region" evidence="1">
    <location>
        <begin position="71"/>
        <end position="101"/>
    </location>
</feature>
<organism evidence="3 4">
    <name type="scientific">Clupea harengus</name>
    <name type="common">Atlantic herring</name>
    <dbReference type="NCBI Taxonomy" id="7950"/>
    <lineage>
        <taxon>Eukaryota</taxon>
        <taxon>Metazoa</taxon>
        <taxon>Chordata</taxon>
        <taxon>Craniata</taxon>
        <taxon>Vertebrata</taxon>
        <taxon>Euteleostomi</taxon>
        <taxon>Actinopterygii</taxon>
        <taxon>Neopterygii</taxon>
        <taxon>Teleostei</taxon>
        <taxon>Clupei</taxon>
        <taxon>Clupeiformes</taxon>
        <taxon>Clupeoidei</taxon>
        <taxon>Clupeidae</taxon>
        <taxon>Clupea</taxon>
    </lineage>
</organism>
<protein>
    <submittedName>
        <fullName evidence="4">Coiled-coil domain-containing protein 13</fullName>
    </submittedName>
</protein>
<keyword evidence="3" id="KW-1185">Reference proteome</keyword>
<dbReference type="AlphaFoldDB" id="A0A6P8F2N7"/>
<dbReference type="PANTHER" id="PTHR31935">
    <property type="entry name" value="COILED-COIL DOMAIN-CONTAINING PROTEIN 13"/>
    <property type="match status" value="1"/>
</dbReference>
<feature type="compositionally biased region" description="Low complexity" evidence="2">
    <location>
        <begin position="393"/>
        <end position="402"/>
    </location>
</feature>
<feature type="region of interest" description="Disordered" evidence="2">
    <location>
        <begin position="579"/>
        <end position="601"/>
    </location>
</feature>
<feature type="coiled-coil region" evidence="1">
    <location>
        <begin position="135"/>
        <end position="169"/>
    </location>
</feature>
<dbReference type="OrthoDB" id="10258312at2759"/>
<evidence type="ECO:0000256" key="2">
    <source>
        <dbReference type="SAM" id="MobiDB-lite"/>
    </source>
</evidence>
<dbReference type="CTD" id="152206"/>
<dbReference type="GO" id="GO:0031122">
    <property type="term" value="P:cytoplasmic microtubule organization"/>
    <property type="evidence" value="ECO:0007669"/>
    <property type="project" value="TreeGrafter"/>
</dbReference>
<gene>
    <name evidence="4" type="primary">ccdc13</name>
</gene>
<proteinExistence type="predicted"/>
<evidence type="ECO:0000313" key="3">
    <source>
        <dbReference type="Proteomes" id="UP000515152"/>
    </source>
</evidence>
<accession>A0A6P8F2N7</accession>
<feature type="region of interest" description="Disordered" evidence="2">
    <location>
        <begin position="393"/>
        <end position="419"/>
    </location>
</feature>
<name>A0A6P8F2N7_CLUHA</name>
<dbReference type="GeneID" id="105900498"/>
<feature type="coiled-coil region" evidence="1">
    <location>
        <begin position="197"/>
        <end position="231"/>
    </location>
</feature>
<evidence type="ECO:0000256" key="1">
    <source>
        <dbReference type="SAM" id="Coils"/>
    </source>
</evidence>
<dbReference type="RefSeq" id="XP_031419049.1">
    <property type="nucleotide sequence ID" value="XM_031563189.2"/>
</dbReference>
<dbReference type="InterPro" id="IPR038929">
    <property type="entry name" value="CCDC13"/>
</dbReference>
<dbReference type="PANTHER" id="PTHR31935:SF1">
    <property type="entry name" value="COILED-COIL DOMAIN-CONTAINING PROTEIN 13"/>
    <property type="match status" value="1"/>
</dbReference>
<dbReference type="Proteomes" id="UP000515152">
    <property type="component" value="Chromosome 25"/>
</dbReference>
<feature type="coiled-coil region" evidence="1">
    <location>
        <begin position="628"/>
        <end position="659"/>
    </location>
</feature>
<dbReference type="KEGG" id="char:105900498"/>
<dbReference type="GO" id="GO:1905515">
    <property type="term" value="P:non-motile cilium assembly"/>
    <property type="evidence" value="ECO:0007669"/>
    <property type="project" value="TreeGrafter"/>
</dbReference>
<dbReference type="GO" id="GO:0034451">
    <property type="term" value="C:centriolar satellite"/>
    <property type="evidence" value="ECO:0007669"/>
    <property type="project" value="TreeGrafter"/>
</dbReference>